<dbReference type="InterPro" id="IPR011010">
    <property type="entry name" value="DNA_brk_join_enz"/>
</dbReference>
<organism evidence="3 4">
    <name type="scientific">Sphingomonas hengshuiensis</name>
    <dbReference type="NCBI Taxonomy" id="1609977"/>
    <lineage>
        <taxon>Bacteria</taxon>
        <taxon>Pseudomonadati</taxon>
        <taxon>Pseudomonadota</taxon>
        <taxon>Alphaproteobacteria</taxon>
        <taxon>Sphingomonadales</taxon>
        <taxon>Sphingomonadaceae</taxon>
        <taxon>Sphingomonas</taxon>
    </lineage>
</organism>
<gene>
    <name evidence="3" type="ORF">DI632_13800</name>
</gene>
<evidence type="ECO:0000313" key="4">
    <source>
        <dbReference type="Proteomes" id="UP000248614"/>
    </source>
</evidence>
<dbReference type="Gene3D" id="1.10.443.10">
    <property type="entry name" value="Intergrase catalytic core"/>
    <property type="match status" value="1"/>
</dbReference>
<dbReference type="Pfam" id="PF20172">
    <property type="entry name" value="DUF6538"/>
    <property type="match status" value="1"/>
</dbReference>
<accession>A0A2W4YVR0</accession>
<evidence type="ECO:0000259" key="2">
    <source>
        <dbReference type="Pfam" id="PF20172"/>
    </source>
</evidence>
<dbReference type="GO" id="GO:0006310">
    <property type="term" value="P:DNA recombination"/>
    <property type="evidence" value="ECO:0007669"/>
    <property type="project" value="UniProtKB-KW"/>
</dbReference>
<sequence>MASISYLWRRGARYHYRRRLYLRKIVNRPITVPLATADPVEARRLATRLSAKWEVLTMQMFDRAGRGFLKAGELESVFRAGLDEELGLAMASRLDGGMTAGLDRRPLRVLEATYRIAARLPADADSVPSDLIDELTDRFSAEDRAAVVLMLKSLAPHRSARRDAEHVLHQLSAPVTDRTIGDARVQLLLARAEAQARATFAGHPLVVRQGDPFAALLDDDVVAAIRRGSAGHQASADMGSAVDGDPFAAPAASLFLVPDTRHFSEIIEPTIMLIHKSGDWNADLEQRRRVIHGFAWISGDKRLCDYGPADAQLFAKTLRDLPVDFRWGTATEGAMSRPLADVLAEIEAMPAKTPRGDRTFNRDLTIMARFSRELAKTAWRPKFGKDLIVDFNAFTTSIKAIPGETDRMPWTEEQLVCAFSSPIYTGGGGCKRRLKNDPQGNVWQDAAYWVPLLLAYTFMSREEACGLECVEVIFDVSTPFLLVKANMTKSKDGVTAAGLKRPSRYRVIPLHPELLRLGFEDYVAAIEAEGHKMLFPELYRGDLAKRGGVRFYATCGRYLLDHVDRITPLLRTASGKRADLHSMRTSGGSALEDSRAKQIHVDDIMGHARKGTGPRNYSKAWFAKGGAAILEKRLVLMCEATPNVTAHLARAPLALLPLEERSRTGSSVGCASRKKV</sequence>
<evidence type="ECO:0000256" key="1">
    <source>
        <dbReference type="ARBA" id="ARBA00023172"/>
    </source>
</evidence>
<dbReference type="InterPro" id="IPR013762">
    <property type="entry name" value="Integrase-like_cat_sf"/>
</dbReference>
<dbReference type="GO" id="GO:0015074">
    <property type="term" value="P:DNA integration"/>
    <property type="evidence" value="ECO:0007669"/>
    <property type="project" value="InterPro"/>
</dbReference>
<dbReference type="Proteomes" id="UP000248614">
    <property type="component" value="Unassembled WGS sequence"/>
</dbReference>
<feature type="domain" description="DUF6538" evidence="2">
    <location>
        <begin position="6"/>
        <end position="55"/>
    </location>
</feature>
<dbReference type="AlphaFoldDB" id="A0A2W4YVR0"/>
<dbReference type="EMBL" id="QFNF01000044">
    <property type="protein sequence ID" value="PZO74043.1"/>
    <property type="molecule type" value="Genomic_DNA"/>
</dbReference>
<proteinExistence type="predicted"/>
<keyword evidence="1" id="KW-0233">DNA recombination</keyword>
<protein>
    <recommendedName>
        <fullName evidence="2">DUF6538 domain-containing protein</fullName>
    </recommendedName>
</protein>
<dbReference type="GO" id="GO:0003677">
    <property type="term" value="F:DNA binding"/>
    <property type="evidence" value="ECO:0007669"/>
    <property type="project" value="InterPro"/>
</dbReference>
<comment type="caution">
    <text evidence="3">The sequence shown here is derived from an EMBL/GenBank/DDBJ whole genome shotgun (WGS) entry which is preliminary data.</text>
</comment>
<reference evidence="3 4" key="1">
    <citation type="submission" date="2017-08" db="EMBL/GenBank/DDBJ databases">
        <title>Infants hospitalized years apart are colonized by the same room-sourced microbial strains.</title>
        <authorList>
            <person name="Brooks B."/>
            <person name="Olm M.R."/>
            <person name="Firek B.A."/>
            <person name="Baker R."/>
            <person name="Thomas B.C."/>
            <person name="Morowitz M.J."/>
            <person name="Banfield J.F."/>
        </authorList>
    </citation>
    <scope>NUCLEOTIDE SEQUENCE [LARGE SCALE GENOMIC DNA]</scope>
    <source>
        <strain evidence="3">S2_018_000_R3_110</strain>
    </source>
</reference>
<dbReference type="SUPFAM" id="SSF56349">
    <property type="entry name" value="DNA breaking-rejoining enzymes"/>
    <property type="match status" value="1"/>
</dbReference>
<evidence type="ECO:0000313" key="3">
    <source>
        <dbReference type="EMBL" id="PZO74043.1"/>
    </source>
</evidence>
<name>A0A2W4YVR0_9SPHN</name>
<dbReference type="InterPro" id="IPR046668">
    <property type="entry name" value="DUF6538"/>
</dbReference>